<dbReference type="SUPFAM" id="SSF100950">
    <property type="entry name" value="NagB/RpiA/CoA transferase-like"/>
    <property type="match status" value="1"/>
</dbReference>
<dbReference type="InterPro" id="IPR002698">
    <property type="entry name" value="FTHF_cligase"/>
</dbReference>
<keyword evidence="4" id="KW-0460">Magnesium</keyword>
<protein>
    <recommendedName>
        <fullName evidence="4">5-formyltetrahydrofolate cyclo-ligase</fullName>
        <ecNumber evidence="4">6.3.3.2</ecNumber>
    </recommendedName>
</protein>
<dbReference type="Proteomes" id="UP000765338">
    <property type="component" value="Unassembled WGS sequence"/>
</dbReference>
<name>A0ABR5ZVF5_9PROT</name>
<evidence type="ECO:0000256" key="4">
    <source>
        <dbReference type="RuleBase" id="RU361279"/>
    </source>
</evidence>
<keyword evidence="6" id="KW-1185">Reference proteome</keyword>
<evidence type="ECO:0000313" key="6">
    <source>
        <dbReference type="Proteomes" id="UP000765338"/>
    </source>
</evidence>
<dbReference type="NCBIfam" id="TIGR02727">
    <property type="entry name" value="MTHFS_bact"/>
    <property type="match status" value="1"/>
</dbReference>
<evidence type="ECO:0000256" key="3">
    <source>
        <dbReference type="ARBA" id="ARBA00022840"/>
    </source>
</evidence>
<keyword evidence="3 4" id="KW-0067">ATP-binding</keyword>
<dbReference type="EC" id="6.3.3.2" evidence="4"/>
<keyword evidence="4" id="KW-0479">Metal-binding</keyword>
<dbReference type="RefSeq" id="WP_182041751.1">
    <property type="nucleotide sequence ID" value="NZ_PDLY01000007.1"/>
</dbReference>
<dbReference type="PANTHER" id="PTHR23407:SF1">
    <property type="entry name" value="5-FORMYLTETRAHYDROFOLATE CYCLO-LIGASE"/>
    <property type="match status" value="1"/>
</dbReference>
<proteinExistence type="inferred from homology"/>
<dbReference type="Gene3D" id="3.40.50.10420">
    <property type="entry name" value="NagB/RpiA/CoA transferase-like"/>
    <property type="match status" value="1"/>
</dbReference>
<sequence length="188" mass="21259">MAKTVPSPDQDKKLIRQEILASRRPVMPRQNRQVAENLLRVIHQLRPSVVAAVWPLPGEVDLRPLCRQLVRAGYQVVLPETPPKGQPLLFRQWRERMPMKVGRFGTCHPSGARKVPDVILIPLVAFDRHGGRLGYGGGYYDRTLPLHPQAALIGYGLSSQERDGLPMDGHDHRLPVIVTEREIIHTEE</sequence>
<dbReference type="PANTHER" id="PTHR23407">
    <property type="entry name" value="ATPASE INHIBITOR/5-FORMYLTETRAHYDROFOLATE CYCLO-LIGASE"/>
    <property type="match status" value="1"/>
</dbReference>
<dbReference type="PIRSF" id="PIRSF006806">
    <property type="entry name" value="FTHF_cligase"/>
    <property type="match status" value="1"/>
</dbReference>
<reference evidence="5 6" key="1">
    <citation type="submission" date="2017-10" db="EMBL/GenBank/DDBJ databases">
        <authorList>
            <person name="Jakob F."/>
        </authorList>
    </citation>
    <scope>NUCLEOTIDE SEQUENCE [LARGE SCALE GENOMIC DNA]</scope>
    <source>
        <strain evidence="5 6">TMW 2.1889</strain>
    </source>
</reference>
<comment type="caution">
    <text evidence="5">The sequence shown here is derived from an EMBL/GenBank/DDBJ whole genome shotgun (WGS) entry which is preliminary data.</text>
</comment>
<evidence type="ECO:0000313" key="5">
    <source>
        <dbReference type="EMBL" id="MBA5728169.1"/>
    </source>
</evidence>
<gene>
    <name evidence="5" type="ORF">CPA56_09340</name>
</gene>
<dbReference type="EMBL" id="PDLY01000007">
    <property type="protein sequence ID" value="MBA5728169.1"/>
    <property type="molecule type" value="Genomic_DNA"/>
</dbReference>
<evidence type="ECO:0000256" key="2">
    <source>
        <dbReference type="ARBA" id="ARBA00022741"/>
    </source>
</evidence>
<comment type="cofactor">
    <cofactor evidence="4">
        <name>Mg(2+)</name>
        <dbReference type="ChEBI" id="CHEBI:18420"/>
    </cofactor>
</comment>
<comment type="catalytic activity">
    <reaction evidence="4">
        <text>(6S)-5-formyl-5,6,7,8-tetrahydrofolate + ATP = (6R)-5,10-methenyltetrahydrofolate + ADP + phosphate</text>
        <dbReference type="Rhea" id="RHEA:10488"/>
        <dbReference type="ChEBI" id="CHEBI:30616"/>
        <dbReference type="ChEBI" id="CHEBI:43474"/>
        <dbReference type="ChEBI" id="CHEBI:57455"/>
        <dbReference type="ChEBI" id="CHEBI:57457"/>
        <dbReference type="ChEBI" id="CHEBI:456216"/>
        <dbReference type="EC" id="6.3.3.2"/>
    </reaction>
</comment>
<comment type="similarity">
    <text evidence="1 4">Belongs to the 5-formyltetrahydrofolate cyclo-ligase family.</text>
</comment>
<dbReference type="Pfam" id="PF01812">
    <property type="entry name" value="5-FTHF_cyc-lig"/>
    <property type="match status" value="1"/>
</dbReference>
<accession>A0ABR5ZVF5</accession>
<dbReference type="InterPro" id="IPR024185">
    <property type="entry name" value="FTHF_cligase-like_sf"/>
</dbReference>
<dbReference type="InterPro" id="IPR037171">
    <property type="entry name" value="NagB/RpiA_transferase-like"/>
</dbReference>
<keyword evidence="2 4" id="KW-0547">Nucleotide-binding</keyword>
<organism evidence="5 6">
    <name type="scientific">Bombella mellum</name>
    <dbReference type="NCBI Taxonomy" id="2039288"/>
    <lineage>
        <taxon>Bacteria</taxon>
        <taxon>Pseudomonadati</taxon>
        <taxon>Pseudomonadota</taxon>
        <taxon>Alphaproteobacteria</taxon>
        <taxon>Acetobacterales</taxon>
        <taxon>Acetobacteraceae</taxon>
        <taxon>Bombella</taxon>
    </lineage>
</organism>
<evidence type="ECO:0000256" key="1">
    <source>
        <dbReference type="ARBA" id="ARBA00010638"/>
    </source>
</evidence>